<accession>A0A0G0IMW5</accession>
<protein>
    <submittedName>
        <fullName evidence="1">Uncharacterized protein</fullName>
    </submittedName>
</protein>
<dbReference type="EMBL" id="LBSV01000007">
    <property type="protein sequence ID" value="KKQ25544.1"/>
    <property type="molecule type" value="Genomic_DNA"/>
</dbReference>
<comment type="caution">
    <text evidence="1">The sequence shown here is derived from an EMBL/GenBank/DDBJ whole genome shotgun (WGS) entry which is preliminary data.</text>
</comment>
<name>A0A0G0IMW5_9BACT</name>
<sequence>MKNTLVVIVLLALLGVGGYFYLSSRGMMPKAPVGTGGAQSGGNVFTSIKDALSKSLSLKCVYKDENGVETTTYIKGGAVRVMMQSGGDPNQPNNIIMKDMRMHMWSDASKTGFVYTLEKSGTDETTSGQANNEQQESVLAQIEKYKDACKTEIIADSMFSVPTDVNFQDMQALQEQMMQGLPQGQ</sequence>
<evidence type="ECO:0000313" key="2">
    <source>
        <dbReference type="Proteomes" id="UP000034917"/>
    </source>
</evidence>
<reference evidence="1 2" key="1">
    <citation type="journal article" date="2015" name="Nature">
        <title>rRNA introns, odd ribosomes, and small enigmatic genomes across a large radiation of phyla.</title>
        <authorList>
            <person name="Brown C.T."/>
            <person name="Hug L.A."/>
            <person name="Thomas B.C."/>
            <person name="Sharon I."/>
            <person name="Castelle C.J."/>
            <person name="Singh A."/>
            <person name="Wilkins M.J."/>
            <person name="Williams K.H."/>
            <person name="Banfield J.F."/>
        </authorList>
    </citation>
    <scope>NUCLEOTIDE SEQUENCE [LARGE SCALE GENOMIC DNA]</scope>
</reference>
<gene>
    <name evidence="1" type="ORF">US40_C0007G0043</name>
</gene>
<dbReference type="Proteomes" id="UP000034917">
    <property type="component" value="Unassembled WGS sequence"/>
</dbReference>
<evidence type="ECO:0000313" key="1">
    <source>
        <dbReference type="EMBL" id="KKQ25544.1"/>
    </source>
</evidence>
<dbReference type="AlphaFoldDB" id="A0A0G0IMW5"/>
<organism evidence="1 2">
    <name type="scientific">Candidatus Roizmanbacteria bacterium GW2011_GWC2_37_13</name>
    <dbReference type="NCBI Taxonomy" id="1618486"/>
    <lineage>
        <taxon>Bacteria</taxon>
        <taxon>Candidatus Roizmaniibacteriota</taxon>
    </lineage>
</organism>
<proteinExistence type="predicted"/>